<feature type="region of interest" description="Disordered" evidence="3">
    <location>
        <begin position="461"/>
        <end position="481"/>
    </location>
</feature>
<feature type="compositionally biased region" description="Polar residues" evidence="3">
    <location>
        <begin position="97"/>
        <end position="117"/>
    </location>
</feature>
<feature type="region of interest" description="Disordered" evidence="3">
    <location>
        <begin position="307"/>
        <end position="382"/>
    </location>
</feature>
<evidence type="ECO:0000313" key="5">
    <source>
        <dbReference type="Proteomes" id="UP000092600"/>
    </source>
</evidence>
<dbReference type="GO" id="GO:0016020">
    <property type="term" value="C:membrane"/>
    <property type="evidence" value="ECO:0007669"/>
    <property type="project" value="TreeGrafter"/>
</dbReference>
<evidence type="ECO:0000256" key="1">
    <source>
        <dbReference type="ARBA" id="ARBA00022737"/>
    </source>
</evidence>
<feature type="region of interest" description="Disordered" evidence="3">
    <location>
        <begin position="400"/>
        <end position="443"/>
    </location>
</feature>
<proteinExistence type="predicted"/>
<accession>A0A199W4Q1</accession>
<dbReference type="Gene3D" id="1.25.40.10">
    <property type="entry name" value="Tetratricopeptide repeat domain"/>
    <property type="match status" value="1"/>
</dbReference>
<evidence type="ECO:0000313" key="4">
    <source>
        <dbReference type="EMBL" id="OAY83885.1"/>
    </source>
</evidence>
<dbReference type="InterPro" id="IPR011990">
    <property type="entry name" value="TPR-like_helical_dom_sf"/>
</dbReference>
<protein>
    <submittedName>
        <fullName evidence="4">Small glutamine-rich tetratricopeptide repeat-containing protein beta</fullName>
    </submittedName>
</protein>
<dbReference type="PANTHER" id="PTHR45831">
    <property type="entry name" value="LD24721P"/>
    <property type="match status" value="1"/>
</dbReference>
<dbReference type="Proteomes" id="UP000092600">
    <property type="component" value="Unassembled WGS sequence"/>
</dbReference>
<organism evidence="4 5">
    <name type="scientific">Ananas comosus</name>
    <name type="common">Pineapple</name>
    <name type="synonym">Ananas ananas</name>
    <dbReference type="NCBI Taxonomy" id="4615"/>
    <lineage>
        <taxon>Eukaryota</taxon>
        <taxon>Viridiplantae</taxon>
        <taxon>Streptophyta</taxon>
        <taxon>Embryophyta</taxon>
        <taxon>Tracheophyta</taxon>
        <taxon>Spermatophyta</taxon>
        <taxon>Magnoliopsida</taxon>
        <taxon>Liliopsida</taxon>
        <taxon>Poales</taxon>
        <taxon>Bromeliaceae</taxon>
        <taxon>Bromelioideae</taxon>
        <taxon>Ananas</taxon>
    </lineage>
</organism>
<feature type="compositionally biased region" description="Polar residues" evidence="3">
    <location>
        <begin position="401"/>
        <end position="426"/>
    </location>
</feature>
<sequence>MAMVGKNPSSDSPISCRIVLAFLDFLGSVELAPGVDSEALEVARDCLESAFRLNQVTTGERIRPGLLLDLFTSWEASEQQRLRSNLVSDGIQNTASCSMPSHNSENSEILGTSNNEGSADDCHDLGMPRDELFGRFYAALDKINFFSTSSVGIEDPAQIAKATQLFDEAFPELENSQEKKIDLVHLAEIFKSKGNQSMQLKLYMQAIELYTYAIALCDKNAVYYCNRAAAYTLVQRYTEAIEDCLKSIEIDQNYSKAYSRLGSAYFAQGNYHDALFKGYLRACQLDPSNRTIRENIKVTERKLMEQARAGDQNIRSPHGQESTSQSARPTNSTSPFASFPIGSPPSPEFVANIIRGMSSTHSQEPAAQSSEPPNTTNSFTSFPTNLSIPIDLSNIFGHMMSNHNTESTHPSTSADNNERSPNVNEAESTEPGVPVDANVNLNFGESPQQVSDVLMSVMQMFSSQMGSQDGTPPGSDPHTRS</sequence>
<dbReference type="GO" id="GO:0060090">
    <property type="term" value="F:molecular adaptor activity"/>
    <property type="evidence" value="ECO:0007669"/>
    <property type="project" value="TreeGrafter"/>
</dbReference>
<feature type="compositionally biased region" description="Polar residues" evidence="3">
    <location>
        <begin position="313"/>
        <end position="336"/>
    </location>
</feature>
<keyword evidence="2" id="KW-0802">TPR repeat</keyword>
<feature type="region of interest" description="Disordered" evidence="3">
    <location>
        <begin position="97"/>
        <end position="121"/>
    </location>
</feature>
<dbReference type="Pfam" id="PF00515">
    <property type="entry name" value="TPR_1"/>
    <property type="match status" value="1"/>
</dbReference>
<dbReference type="FunFam" id="1.25.40.10:FF:000330">
    <property type="entry name" value="Tetratricopeptide repeat (TPR)-like superfamily protein"/>
    <property type="match status" value="1"/>
</dbReference>
<name>A0A199W4Q1_ANACO</name>
<dbReference type="EMBL" id="LSRQ01000299">
    <property type="protein sequence ID" value="OAY83885.1"/>
    <property type="molecule type" value="Genomic_DNA"/>
</dbReference>
<dbReference type="SMART" id="SM00028">
    <property type="entry name" value="TPR"/>
    <property type="match status" value="3"/>
</dbReference>
<dbReference type="GO" id="GO:0072380">
    <property type="term" value="C:TRC complex"/>
    <property type="evidence" value="ECO:0007669"/>
    <property type="project" value="TreeGrafter"/>
</dbReference>
<dbReference type="SUPFAM" id="SSF48452">
    <property type="entry name" value="TPR-like"/>
    <property type="match status" value="1"/>
</dbReference>
<gene>
    <name evidence="4" type="ORF">ACMD2_12736</name>
</gene>
<dbReference type="InterPro" id="IPR019734">
    <property type="entry name" value="TPR_rpt"/>
</dbReference>
<keyword evidence="1" id="KW-0677">Repeat</keyword>
<dbReference type="GO" id="GO:0006620">
    <property type="term" value="P:post-translational protein targeting to endoplasmic reticulum membrane"/>
    <property type="evidence" value="ECO:0007669"/>
    <property type="project" value="TreeGrafter"/>
</dbReference>
<dbReference type="STRING" id="4615.A0A199W4Q1"/>
<dbReference type="PANTHER" id="PTHR45831:SF2">
    <property type="entry name" value="LD24721P"/>
    <property type="match status" value="1"/>
</dbReference>
<feature type="compositionally biased region" description="Low complexity" evidence="3">
    <location>
        <begin position="372"/>
        <end position="382"/>
    </location>
</feature>
<feature type="compositionally biased region" description="Polar residues" evidence="3">
    <location>
        <begin position="461"/>
        <end position="470"/>
    </location>
</feature>
<reference evidence="4 5" key="1">
    <citation type="journal article" date="2016" name="DNA Res.">
        <title>The draft genome of MD-2 pineapple using hybrid error correction of long reads.</title>
        <authorList>
            <person name="Redwan R.M."/>
            <person name="Saidin A."/>
            <person name="Kumar S.V."/>
        </authorList>
    </citation>
    <scope>NUCLEOTIDE SEQUENCE [LARGE SCALE GENOMIC DNA]</scope>
    <source>
        <strain evidence="5">cv. MD2</strain>
        <tissue evidence="4">Leaf</tissue>
    </source>
</reference>
<dbReference type="AlphaFoldDB" id="A0A199W4Q1"/>
<feature type="compositionally biased region" description="Polar residues" evidence="3">
    <location>
        <begin position="357"/>
        <end position="371"/>
    </location>
</feature>
<evidence type="ECO:0000256" key="3">
    <source>
        <dbReference type="SAM" id="MobiDB-lite"/>
    </source>
</evidence>
<evidence type="ECO:0000256" key="2">
    <source>
        <dbReference type="ARBA" id="ARBA00022803"/>
    </source>
</evidence>
<comment type="caution">
    <text evidence="4">The sequence shown here is derived from an EMBL/GenBank/DDBJ whole genome shotgun (WGS) entry which is preliminary data.</text>
</comment>
<dbReference type="InterPro" id="IPR047150">
    <property type="entry name" value="SGT"/>
</dbReference>